<dbReference type="InterPro" id="IPR009080">
    <property type="entry name" value="tRNAsynth_Ia_anticodon-bd"/>
</dbReference>
<dbReference type="Gene3D" id="3.40.50.620">
    <property type="entry name" value="HUPs"/>
    <property type="match status" value="3"/>
</dbReference>
<dbReference type="InterPro" id="IPR002300">
    <property type="entry name" value="aa-tRNA-synth_Ia"/>
</dbReference>
<gene>
    <name evidence="8" type="primary">valS</name>
    <name evidence="12" type="ORF">CO172_00625</name>
</gene>
<evidence type="ECO:0000256" key="4">
    <source>
        <dbReference type="ARBA" id="ARBA00022840"/>
    </source>
</evidence>
<keyword evidence="1 8" id="KW-0963">Cytoplasm</keyword>
<dbReference type="EMBL" id="PFWS01000008">
    <property type="protein sequence ID" value="PJA47632.1"/>
    <property type="molecule type" value="Genomic_DNA"/>
</dbReference>
<dbReference type="InterPro" id="IPR009008">
    <property type="entry name" value="Val/Leu/Ile-tRNA-synth_edit"/>
</dbReference>
<dbReference type="PANTHER" id="PTHR11946">
    <property type="entry name" value="VALYL-TRNA SYNTHETASES"/>
    <property type="match status" value="1"/>
</dbReference>
<feature type="domain" description="Aminoacyl-tRNA synthetase class Ia" evidence="9">
    <location>
        <begin position="435"/>
        <end position="567"/>
    </location>
</feature>
<reference evidence="13" key="1">
    <citation type="submission" date="2017-09" db="EMBL/GenBank/DDBJ databases">
        <title>Depth-based differentiation of microbial function through sediment-hosted aquifers and enrichment of novel symbionts in the deep terrestrial subsurface.</title>
        <authorList>
            <person name="Probst A.J."/>
            <person name="Ladd B."/>
            <person name="Jarett J.K."/>
            <person name="Geller-Mcgrath D.E."/>
            <person name="Sieber C.M.K."/>
            <person name="Emerson J.B."/>
            <person name="Anantharaman K."/>
            <person name="Thomas B.C."/>
            <person name="Malmstrom R."/>
            <person name="Stieglmeier M."/>
            <person name="Klingl A."/>
            <person name="Woyke T."/>
            <person name="Ryan C.M."/>
            <person name="Banfield J.F."/>
        </authorList>
    </citation>
    <scope>NUCLEOTIDE SEQUENCE [LARGE SCALE GENOMIC DNA]</scope>
</reference>
<dbReference type="PRINTS" id="PR00986">
    <property type="entry name" value="TRNASYNTHVAL"/>
</dbReference>
<dbReference type="InterPro" id="IPR037118">
    <property type="entry name" value="Val-tRNA_synth_C_sf"/>
</dbReference>
<dbReference type="SUPFAM" id="SSF46589">
    <property type="entry name" value="tRNA-binding arm"/>
    <property type="match status" value="1"/>
</dbReference>
<protein>
    <recommendedName>
        <fullName evidence="8">Valine--tRNA ligase</fullName>
        <ecNumber evidence="8">6.1.1.9</ecNumber>
    </recommendedName>
    <alternativeName>
        <fullName evidence="8">Valyl-tRNA synthetase</fullName>
        <shortName evidence="8">ValRS</shortName>
    </alternativeName>
</protein>
<keyword evidence="8" id="KW-0175">Coiled coil</keyword>
<dbReference type="NCBIfam" id="NF004349">
    <property type="entry name" value="PRK05729.1"/>
    <property type="match status" value="1"/>
</dbReference>
<dbReference type="AlphaFoldDB" id="A0A2M7XIB8"/>
<dbReference type="InterPro" id="IPR033705">
    <property type="entry name" value="Anticodon_Ia_Val"/>
</dbReference>
<dbReference type="Pfam" id="PF00133">
    <property type="entry name" value="tRNA-synt_1"/>
    <property type="match status" value="2"/>
</dbReference>
<evidence type="ECO:0000259" key="9">
    <source>
        <dbReference type="Pfam" id="PF00133"/>
    </source>
</evidence>
<dbReference type="GO" id="GO:0005524">
    <property type="term" value="F:ATP binding"/>
    <property type="evidence" value="ECO:0007669"/>
    <property type="project" value="UniProtKB-UniRule"/>
</dbReference>
<dbReference type="HAMAP" id="MF_02004">
    <property type="entry name" value="Val_tRNA_synth_type1"/>
    <property type="match status" value="1"/>
</dbReference>
<dbReference type="GO" id="GO:0004832">
    <property type="term" value="F:valine-tRNA ligase activity"/>
    <property type="evidence" value="ECO:0007669"/>
    <property type="project" value="UniProtKB-UniRule"/>
</dbReference>
<comment type="subcellular location">
    <subcellularLocation>
        <location evidence="8">Cytoplasm</location>
    </subcellularLocation>
</comment>
<feature type="short sequence motif" description="'KMSKS' region" evidence="8">
    <location>
        <begin position="528"/>
        <end position="532"/>
    </location>
</feature>
<dbReference type="SUPFAM" id="SSF50677">
    <property type="entry name" value="ValRS/IleRS/LeuRS editing domain"/>
    <property type="match status" value="1"/>
</dbReference>
<keyword evidence="5 8" id="KW-0648">Protein biosynthesis</keyword>
<dbReference type="EC" id="6.1.1.9" evidence="8"/>
<dbReference type="Gene3D" id="1.10.287.380">
    <property type="entry name" value="Valyl-tRNA synthetase, C-terminal domain"/>
    <property type="match status" value="1"/>
</dbReference>
<evidence type="ECO:0000256" key="3">
    <source>
        <dbReference type="ARBA" id="ARBA00022741"/>
    </source>
</evidence>
<sequence>MKKNIAKTYEPAEIENEIYALWETSGFFNPDNLNIAQNAQAYSIILPPPNANGEMHVGHASGYVVMDLLGRYHRMKGEKTLLLPGKDHAGIQSQVVYEKKIKKERGITRHHLGREAFYKEIYNFCLDRAKYMRGQEKKIGLSADWSREKFTMDENVVNIVLETFINMYHEVDSDGHGMIYRGERIINWCPRCATALSDVEVEHEERVTKLYTFKYSSDFPFSISTTRPETKLGDTAVAVNVSDKRYKEHIGKEFIVDFCGVSLCIKVIADFGVDSTFGTGALGVTPAHSAVDWEMAQKNNLPIVKVIDEQAMIRLGFGKFSSLSVAEAREAVVEELRKRGLLVKEEEYLNNLSVCERCKTAIEPLVSKQWFVDVDHKNFSLKKIARKAVENDEIKIYPERFKSVMLDWIDNIRDWCISRQIWWGPRIPVWYKGNEIVSQIASPGESWKQDEDTFDTWFSSGQWAYSTLGFPGGKDFKEFYPSSTMIMGRDILPFWAFRMIILSLYRTDKAPFKNLYFTGLIRDEKGQKMSKSKGNGIDPIEIINEYGTDAVRLSLLIGNTPGNDLNLGKEKIAGFRHFTNKLWNITRFIFLQTDQVKIVEKVYPKTLADQWILGRLQKVIEQVTNHLEKFEFSQAGEILRDFTWSDFADWYLEIAKIQQDENTQKILLYVLERVLTMWHPFMPFVTEEIWKSFESDTLLMVHTWPVPEGHFLKDVSKIEDNFILLQSVIGAIRHIRAQHKIAPKQLLPTIYFVTGEHDTFLTSQKSIIQTLARVQDISFISSEQILSSNIPFAVGGIQGFISQEGMIDTEKEKNRIKSELQKTESYLKNIEQKLSNTEFIMKAPKKIIDELEEKKQTTKQKIELLKEKENSFLS</sequence>
<evidence type="ECO:0000313" key="12">
    <source>
        <dbReference type="EMBL" id="PJA47632.1"/>
    </source>
</evidence>
<dbReference type="SUPFAM" id="SSF47323">
    <property type="entry name" value="Anticodon-binding domain of a subclass of class I aminoacyl-tRNA synthetases"/>
    <property type="match status" value="1"/>
</dbReference>
<comment type="function">
    <text evidence="8">Catalyzes the attachment of valine to tRNA(Val). As ValRS can inadvertently accommodate and process structurally similar amino acids such as threonine, to avoid such errors, it has a 'posttransfer' editing activity that hydrolyzes mischarged Thr-tRNA(Val) in a tRNA-dependent manner.</text>
</comment>
<feature type="domain" description="Aminoacyl-tRNA synthetase class Ia" evidence="9">
    <location>
        <begin position="18"/>
        <end position="434"/>
    </location>
</feature>
<dbReference type="CDD" id="cd00817">
    <property type="entry name" value="ValRS_core"/>
    <property type="match status" value="1"/>
</dbReference>
<dbReference type="InterPro" id="IPR014729">
    <property type="entry name" value="Rossmann-like_a/b/a_fold"/>
</dbReference>
<keyword evidence="3 8" id="KW-0547">Nucleotide-binding</keyword>
<evidence type="ECO:0000256" key="7">
    <source>
        <dbReference type="ARBA" id="ARBA00047552"/>
    </source>
</evidence>
<name>A0A2M7XIB8_9BACT</name>
<evidence type="ECO:0000256" key="5">
    <source>
        <dbReference type="ARBA" id="ARBA00022917"/>
    </source>
</evidence>
<comment type="domain">
    <text evidence="8">ValRS has two distinct active sites: one for aminoacylation and one for editing. The misactivated threonine is translocated from the active site to the editing site.</text>
</comment>
<keyword evidence="2 8" id="KW-0436">Ligase</keyword>
<keyword evidence="4 8" id="KW-0067">ATP-binding</keyword>
<comment type="domain">
    <text evidence="8">The C-terminal coiled-coil domain is crucial for aminoacylation activity.</text>
</comment>
<evidence type="ECO:0000256" key="6">
    <source>
        <dbReference type="ARBA" id="ARBA00023146"/>
    </source>
</evidence>
<feature type="coiled-coil region" evidence="8">
    <location>
        <begin position="813"/>
        <end position="868"/>
    </location>
</feature>
<dbReference type="InterPro" id="IPR002303">
    <property type="entry name" value="Valyl-tRNA_ligase"/>
</dbReference>
<comment type="similarity">
    <text evidence="8">Belongs to the class-I aminoacyl-tRNA synthetase family. ValS type 1 subfamily.</text>
</comment>
<dbReference type="InterPro" id="IPR013155">
    <property type="entry name" value="M/V/L/I-tRNA-synth_anticd-bd"/>
</dbReference>
<keyword evidence="6 8" id="KW-0030">Aminoacyl-tRNA synthetase</keyword>
<feature type="domain" description="Methionyl/Valyl/Leucyl/Isoleucyl-tRNA synthetase anticodon-binding" evidence="10">
    <location>
        <begin position="609"/>
        <end position="748"/>
    </location>
</feature>
<evidence type="ECO:0000259" key="10">
    <source>
        <dbReference type="Pfam" id="PF08264"/>
    </source>
</evidence>
<dbReference type="GO" id="GO:0002161">
    <property type="term" value="F:aminoacyl-tRNA deacylase activity"/>
    <property type="evidence" value="ECO:0007669"/>
    <property type="project" value="InterPro"/>
</dbReference>
<dbReference type="Pfam" id="PF08264">
    <property type="entry name" value="Anticodon_1"/>
    <property type="match status" value="1"/>
</dbReference>
<dbReference type="NCBIfam" id="TIGR00422">
    <property type="entry name" value="valS"/>
    <property type="match status" value="1"/>
</dbReference>
<dbReference type="Gene3D" id="3.90.740.10">
    <property type="entry name" value="Valyl/Leucyl/Isoleucyl-tRNA synthetase, editing domain"/>
    <property type="match status" value="1"/>
</dbReference>
<dbReference type="GO" id="GO:0005829">
    <property type="term" value="C:cytosol"/>
    <property type="evidence" value="ECO:0007669"/>
    <property type="project" value="TreeGrafter"/>
</dbReference>
<evidence type="ECO:0000256" key="8">
    <source>
        <dbReference type="HAMAP-Rule" id="MF_02004"/>
    </source>
</evidence>
<dbReference type="InterPro" id="IPR010978">
    <property type="entry name" value="tRNA-bd_arm"/>
</dbReference>
<comment type="caution">
    <text evidence="8">Lacks conserved residue(s) required for the propagation of feature annotation.</text>
</comment>
<accession>A0A2M7XIB8</accession>
<dbReference type="SUPFAM" id="SSF52374">
    <property type="entry name" value="Nucleotidylyl transferase"/>
    <property type="match status" value="1"/>
</dbReference>
<dbReference type="Gene3D" id="1.10.730.10">
    <property type="entry name" value="Isoleucyl-tRNA Synthetase, Domain 1"/>
    <property type="match status" value="1"/>
</dbReference>
<dbReference type="PANTHER" id="PTHR11946:SF93">
    <property type="entry name" value="VALINE--TRNA LIGASE, CHLOROPLASTIC_MITOCHONDRIAL 2"/>
    <property type="match status" value="1"/>
</dbReference>
<evidence type="ECO:0000259" key="11">
    <source>
        <dbReference type="Pfam" id="PF10458"/>
    </source>
</evidence>
<organism evidence="12 13">
    <name type="scientific">Candidatus Uhrbacteria bacterium CG_4_9_14_3_um_filter_36_7</name>
    <dbReference type="NCBI Taxonomy" id="1975033"/>
    <lineage>
        <taxon>Bacteria</taxon>
        <taxon>Candidatus Uhriibacteriota</taxon>
    </lineage>
</organism>
<dbReference type="PROSITE" id="PS00178">
    <property type="entry name" value="AA_TRNA_LIGASE_I"/>
    <property type="match status" value="1"/>
</dbReference>
<dbReference type="GO" id="GO:0006438">
    <property type="term" value="P:valyl-tRNA aminoacylation"/>
    <property type="evidence" value="ECO:0007669"/>
    <property type="project" value="UniProtKB-UniRule"/>
</dbReference>
<evidence type="ECO:0000313" key="13">
    <source>
        <dbReference type="Proteomes" id="UP000229749"/>
    </source>
</evidence>
<comment type="caution">
    <text evidence="12">The sequence shown here is derived from an EMBL/GenBank/DDBJ whole genome shotgun (WGS) entry which is preliminary data.</text>
</comment>
<comment type="catalytic activity">
    <reaction evidence="7 8">
        <text>tRNA(Val) + L-valine + ATP = L-valyl-tRNA(Val) + AMP + diphosphate</text>
        <dbReference type="Rhea" id="RHEA:10704"/>
        <dbReference type="Rhea" id="RHEA-COMP:9672"/>
        <dbReference type="Rhea" id="RHEA-COMP:9708"/>
        <dbReference type="ChEBI" id="CHEBI:30616"/>
        <dbReference type="ChEBI" id="CHEBI:33019"/>
        <dbReference type="ChEBI" id="CHEBI:57762"/>
        <dbReference type="ChEBI" id="CHEBI:78442"/>
        <dbReference type="ChEBI" id="CHEBI:78537"/>
        <dbReference type="ChEBI" id="CHEBI:456215"/>
        <dbReference type="EC" id="6.1.1.9"/>
    </reaction>
</comment>
<evidence type="ECO:0000256" key="1">
    <source>
        <dbReference type="ARBA" id="ARBA00022490"/>
    </source>
</evidence>
<evidence type="ECO:0000256" key="2">
    <source>
        <dbReference type="ARBA" id="ARBA00022598"/>
    </source>
</evidence>
<dbReference type="InterPro" id="IPR019499">
    <property type="entry name" value="Val-tRNA_synth_tRNA-bd"/>
</dbReference>
<dbReference type="InterPro" id="IPR001412">
    <property type="entry name" value="aa-tRNA-synth_I_CS"/>
</dbReference>
<feature type="domain" description="Valyl-tRNA synthetase tRNA-binding arm" evidence="11">
    <location>
        <begin position="808"/>
        <end position="868"/>
    </location>
</feature>
<feature type="binding site" evidence="8">
    <location>
        <position position="531"/>
    </location>
    <ligand>
        <name>ATP</name>
        <dbReference type="ChEBI" id="CHEBI:30616"/>
    </ligand>
</feature>
<dbReference type="Proteomes" id="UP000229749">
    <property type="component" value="Unassembled WGS sequence"/>
</dbReference>
<proteinExistence type="inferred from homology"/>
<comment type="subunit">
    <text evidence="8">Monomer.</text>
</comment>
<dbReference type="CDD" id="cd07962">
    <property type="entry name" value="Anticodon_Ia_Val"/>
    <property type="match status" value="1"/>
</dbReference>
<dbReference type="Pfam" id="PF10458">
    <property type="entry name" value="Val_tRNA-synt_C"/>
    <property type="match status" value="1"/>
</dbReference>